<reference evidence="3" key="2">
    <citation type="submission" date="2008-08" db="EMBL/GenBank/DDBJ databases">
        <authorList>
            <consortium name="Diatom Consortium"/>
            <person name="Grigoriev I."/>
            <person name="Grimwood J."/>
            <person name="Kuo A."/>
            <person name="Otillar R.P."/>
            <person name="Salamov A."/>
            <person name="Detter J.C."/>
            <person name="Lindquist E."/>
            <person name="Shapiro H."/>
            <person name="Lucas S."/>
            <person name="Glavina del Rio T."/>
            <person name="Pitluck S."/>
            <person name="Rokhsar D."/>
            <person name="Bowler C."/>
        </authorList>
    </citation>
    <scope>GENOME REANNOTATION</scope>
    <source>
        <strain evidence="3">CCAP 1055/1</strain>
    </source>
</reference>
<dbReference type="GeneID" id="7199605"/>
<sequence>MCPEGQSIVDANFVVHTFADYGLNPSACGDTARSSIFFPQDSSPCEFLQTVGAFQCGCVDDFLYMNAKSKTQTAILAWMPRISGPLSVFGSFYIIVDIFKRTGTLTVYQELMLFMSAFDVISSVAIMFSTLPIPEFNGYGEPSGIYGARGNDATCKTQGFFIQLGYTGKCLV</sequence>
<dbReference type="OrthoDB" id="56739at2759"/>
<name>B7FW34_PHATC</name>
<evidence type="ECO:0000313" key="2">
    <source>
        <dbReference type="EMBL" id="EEC49732.1"/>
    </source>
</evidence>
<dbReference type="InParanoid" id="B7FW34"/>
<reference evidence="2 3" key="1">
    <citation type="journal article" date="2008" name="Nature">
        <title>The Phaeodactylum genome reveals the evolutionary history of diatom genomes.</title>
        <authorList>
            <person name="Bowler C."/>
            <person name="Allen A.E."/>
            <person name="Badger J.H."/>
            <person name="Grimwood J."/>
            <person name="Jabbari K."/>
            <person name="Kuo A."/>
            <person name="Maheswari U."/>
            <person name="Martens C."/>
            <person name="Maumus F."/>
            <person name="Otillar R.P."/>
            <person name="Rayko E."/>
            <person name="Salamov A."/>
            <person name="Vandepoele K."/>
            <person name="Beszteri B."/>
            <person name="Gruber A."/>
            <person name="Heijde M."/>
            <person name="Katinka M."/>
            <person name="Mock T."/>
            <person name="Valentin K."/>
            <person name="Verret F."/>
            <person name="Berges J.A."/>
            <person name="Brownlee C."/>
            <person name="Cadoret J.P."/>
            <person name="Chiovitti A."/>
            <person name="Choi C.J."/>
            <person name="Coesel S."/>
            <person name="De Martino A."/>
            <person name="Detter J.C."/>
            <person name="Durkin C."/>
            <person name="Falciatore A."/>
            <person name="Fournet J."/>
            <person name="Haruta M."/>
            <person name="Huysman M.J."/>
            <person name="Jenkins B.D."/>
            <person name="Jiroutova K."/>
            <person name="Jorgensen R.E."/>
            <person name="Joubert Y."/>
            <person name="Kaplan A."/>
            <person name="Kroger N."/>
            <person name="Kroth P.G."/>
            <person name="La Roche J."/>
            <person name="Lindquist E."/>
            <person name="Lommer M."/>
            <person name="Martin-Jezequel V."/>
            <person name="Lopez P.J."/>
            <person name="Lucas S."/>
            <person name="Mangogna M."/>
            <person name="McGinnis K."/>
            <person name="Medlin L.K."/>
            <person name="Montsant A."/>
            <person name="Oudot-Le Secq M.P."/>
            <person name="Napoli C."/>
            <person name="Obornik M."/>
            <person name="Parker M.S."/>
            <person name="Petit J.L."/>
            <person name="Porcel B.M."/>
            <person name="Poulsen N."/>
            <person name="Robison M."/>
            <person name="Rychlewski L."/>
            <person name="Rynearson T.A."/>
            <person name="Schmutz J."/>
            <person name="Shapiro H."/>
            <person name="Siaut M."/>
            <person name="Stanley M."/>
            <person name="Sussman M.R."/>
            <person name="Taylor A.R."/>
            <person name="Vardi A."/>
            <person name="von Dassow P."/>
            <person name="Vyverman W."/>
            <person name="Willis A."/>
            <person name="Wyrwicz L.S."/>
            <person name="Rokhsar D.S."/>
            <person name="Weissenbach J."/>
            <person name="Armbrust E.V."/>
            <person name="Green B.R."/>
            <person name="Van de Peer Y."/>
            <person name="Grigoriev I.V."/>
        </authorList>
    </citation>
    <scope>NUCLEOTIDE SEQUENCE [LARGE SCALE GENOMIC DNA]</scope>
    <source>
        <strain evidence="2 3">CCAP 1055/1</strain>
    </source>
</reference>
<evidence type="ECO:0000256" key="1">
    <source>
        <dbReference type="SAM" id="Phobius"/>
    </source>
</evidence>
<dbReference type="PaxDb" id="2850-Phatr44912"/>
<dbReference type="AlphaFoldDB" id="B7FW34"/>
<dbReference type="HOGENOM" id="CLU_898531_0_0_1"/>
<accession>B7FW34</accession>
<feature type="transmembrane region" description="Helical" evidence="1">
    <location>
        <begin position="111"/>
        <end position="133"/>
    </location>
</feature>
<keyword evidence="1" id="KW-1133">Transmembrane helix</keyword>
<keyword evidence="3" id="KW-1185">Reference proteome</keyword>
<keyword evidence="1" id="KW-0472">Membrane</keyword>
<keyword evidence="1" id="KW-0812">Transmembrane</keyword>
<evidence type="ECO:0000313" key="3">
    <source>
        <dbReference type="Proteomes" id="UP000000759"/>
    </source>
</evidence>
<organism evidence="2 3">
    <name type="scientific">Phaeodactylum tricornutum (strain CCAP 1055/1)</name>
    <dbReference type="NCBI Taxonomy" id="556484"/>
    <lineage>
        <taxon>Eukaryota</taxon>
        <taxon>Sar</taxon>
        <taxon>Stramenopiles</taxon>
        <taxon>Ochrophyta</taxon>
        <taxon>Bacillariophyta</taxon>
        <taxon>Bacillariophyceae</taxon>
        <taxon>Bacillariophycidae</taxon>
        <taxon>Naviculales</taxon>
        <taxon>Phaeodactylaceae</taxon>
        <taxon>Phaeodactylum</taxon>
    </lineage>
</organism>
<dbReference type="Proteomes" id="UP000000759">
    <property type="component" value="Chromosome 5"/>
</dbReference>
<protein>
    <submittedName>
        <fullName evidence="2">Uncharacterized protein</fullName>
    </submittedName>
</protein>
<proteinExistence type="predicted"/>
<feature type="transmembrane region" description="Helical" evidence="1">
    <location>
        <begin position="75"/>
        <end position="99"/>
    </location>
</feature>
<dbReference type="EMBL" id="CM000608">
    <property type="protein sequence ID" value="EEC49732.1"/>
    <property type="molecule type" value="Genomic_DNA"/>
</dbReference>
<dbReference type="RefSeq" id="XP_002179034.1">
    <property type="nucleotide sequence ID" value="XM_002178998.1"/>
</dbReference>
<dbReference type="KEGG" id="pti:PHATRDRAFT_44912"/>
<gene>
    <name evidence="2" type="ORF">PHATRDRAFT_44912</name>
</gene>